<dbReference type="RefSeq" id="WP_144239523.1">
    <property type="nucleotide sequence ID" value="NZ_CP007536.1"/>
</dbReference>
<reference evidence="1 2" key="1">
    <citation type="journal article" date="2014" name="Int. J. Syst. Evol. Microbiol.">
        <title>Nitrososphaera viennensis gen. nov., sp. nov., an aerobic and mesophilic, ammonia-oxidizing archaeon from soil and a member of the archaeal phylum Thaumarchaeota.</title>
        <authorList>
            <person name="Stieglmeier M."/>
            <person name="Klingl A."/>
            <person name="Alves R.J."/>
            <person name="Rittmann S.K."/>
            <person name="Melcher M."/>
            <person name="Leisch N."/>
            <person name="Schleper C."/>
        </authorList>
    </citation>
    <scope>NUCLEOTIDE SEQUENCE [LARGE SCALE GENOMIC DNA]</scope>
    <source>
        <strain evidence="1">EN76</strain>
    </source>
</reference>
<name>A0A060HFC6_9ARCH</name>
<evidence type="ECO:0000313" key="1">
    <source>
        <dbReference type="EMBL" id="AIC15329.1"/>
    </source>
</evidence>
<dbReference type="OrthoDB" id="10077at2157"/>
<dbReference type="STRING" id="926571.NVIE_011000"/>
<dbReference type="EMBL" id="CP007536">
    <property type="protein sequence ID" value="AIC15329.1"/>
    <property type="molecule type" value="Genomic_DNA"/>
</dbReference>
<sequence length="130" mass="13923">MSATSESLDVILQLPQRKLVVAQSDVYLNKPAKNEIFVLMVEESRGSAGGRAAGSGHRKIGKVYGFACEGGKCDKLLEVDDPAKVEMFDIPYSAVAMDIVLSTGQPYVVQGIVDPDFVANYKSVVAGNLK</sequence>
<evidence type="ECO:0000313" key="2">
    <source>
        <dbReference type="Proteomes" id="UP000027093"/>
    </source>
</evidence>
<organism evidence="1 2">
    <name type="scientific">Nitrososphaera viennensis EN76</name>
    <dbReference type="NCBI Taxonomy" id="926571"/>
    <lineage>
        <taxon>Archaea</taxon>
        <taxon>Nitrososphaerota</taxon>
        <taxon>Nitrososphaeria</taxon>
        <taxon>Nitrososphaerales</taxon>
        <taxon>Nitrososphaeraceae</taxon>
        <taxon>Nitrososphaera</taxon>
    </lineage>
</organism>
<dbReference type="AlphaFoldDB" id="A0A060HFC6"/>
<dbReference type="KEGG" id="nvn:NVIE_011000"/>
<keyword evidence="2" id="KW-1185">Reference proteome</keyword>
<gene>
    <name evidence="1" type="ORF">NVIE_011000</name>
</gene>
<accession>A0A060HFC6</accession>
<protein>
    <submittedName>
        <fullName evidence="1">Uncharacterized protein</fullName>
    </submittedName>
</protein>
<dbReference type="Proteomes" id="UP000027093">
    <property type="component" value="Chromosome"/>
</dbReference>
<dbReference type="HOGENOM" id="CLU_1965632_0_0_2"/>
<proteinExistence type="predicted"/>
<dbReference type="GeneID" id="74946357"/>